<dbReference type="InterPro" id="IPR004841">
    <property type="entry name" value="AA-permease/SLC12A_dom"/>
</dbReference>
<keyword evidence="4 5" id="KW-0472">Membrane</keyword>
<accession>A0A2X3J4F3</accession>
<proteinExistence type="predicted"/>
<dbReference type="PANTHER" id="PTHR42770">
    <property type="entry name" value="AMINO ACID TRANSPORTER-RELATED"/>
    <property type="match status" value="1"/>
</dbReference>
<feature type="transmembrane region" description="Helical" evidence="5">
    <location>
        <begin position="94"/>
        <end position="117"/>
    </location>
</feature>
<dbReference type="Gene3D" id="1.20.1740.10">
    <property type="entry name" value="Amino acid/polyamine transporter I"/>
    <property type="match status" value="1"/>
</dbReference>
<feature type="transmembrane region" description="Helical" evidence="5">
    <location>
        <begin position="199"/>
        <end position="218"/>
    </location>
</feature>
<dbReference type="STRING" id="158822.LH23_20515"/>
<evidence type="ECO:0000256" key="4">
    <source>
        <dbReference type="ARBA" id="ARBA00023136"/>
    </source>
</evidence>
<feature type="transmembrane region" description="Helical" evidence="5">
    <location>
        <begin position="129"/>
        <end position="147"/>
    </location>
</feature>
<keyword evidence="2 5" id="KW-0812">Transmembrane</keyword>
<feature type="transmembrane region" description="Helical" evidence="5">
    <location>
        <begin position="55"/>
        <end position="73"/>
    </location>
</feature>
<dbReference type="PANTHER" id="PTHR42770:SF1">
    <property type="entry name" value="LOW-AFFINITY PUTRESCINE IMPORTER PLAP"/>
    <property type="match status" value="1"/>
</dbReference>
<comment type="subcellular location">
    <subcellularLocation>
        <location evidence="1">Membrane</location>
        <topology evidence="1">Multi-pass membrane protein</topology>
    </subcellularLocation>
</comment>
<name>A0A2X3J4F3_9ENTR</name>
<evidence type="ECO:0000313" key="7">
    <source>
        <dbReference type="EMBL" id="SQC90861.1"/>
    </source>
</evidence>
<feature type="transmembrane region" description="Helical" evidence="5">
    <location>
        <begin position="277"/>
        <end position="303"/>
    </location>
</feature>
<dbReference type="AlphaFoldDB" id="A0A2X3J4F3"/>
<evidence type="ECO:0000256" key="5">
    <source>
        <dbReference type="SAM" id="Phobius"/>
    </source>
</evidence>
<feature type="transmembrane region" description="Helical" evidence="5">
    <location>
        <begin position="159"/>
        <end position="179"/>
    </location>
</feature>
<evidence type="ECO:0000256" key="3">
    <source>
        <dbReference type="ARBA" id="ARBA00022989"/>
    </source>
</evidence>
<feature type="domain" description="Amino acid permease/ SLC12A" evidence="6">
    <location>
        <begin position="24"/>
        <end position="263"/>
    </location>
</feature>
<dbReference type="InterPro" id="IPR050367">
    <property type="entry name" value="APC_superfamily"/>
</dbReference>
<sequence length="311" mass="33597">MSLNVTAGANTRPGLRKTLTLVPVVMMGLAYMQPMTLFDTFGIVSGMTDGHVPTAYAFALVAILFTALSYGKLVRRFPSAGSAYTYAQKSINPLVGFMVGWSSLLDYLFAPMINILLAKIYFEALVPGVPSWIFVVVLVGFMTVSNLRSVKTVANFNSVIVLLQIVLIAVIMGMVVYGVSGGEGAGTLASSKPFWSENAHIAPMITGATILCFSFTGFDGISNLSEETKDAERVIPRAIFLTALIGGMIFIVSTYFLQLYFPDISRFKDPDASQPEIMLFVAGKAFQVGALIFSTITVLASVWRRTPAFLA</sequence>
<keyword evidence="3 5" id="KW-1133">Transmembrane helix</keyword>
<evidence type="ECO:0000256" key="1">
    <source>
        <dbReference type="ARBA" id="ARBA00004141"/>
    </source>
</evidence>
<evidence type="ECO:0000313" key="8">
    <source>
        <dbReference type="Proteomes" id="UP000251197"/>
    </source>
</evidence>
<evidence type="ECO:0000259" key="6">
    <source>
        <dbReference type="Pfam" id="PF00324"/>
    </source>
</evidence>
<protein>
    <submittedName>
        <fullName evidence="7">Low-affinity putrescine importer PlaP</fullName>
    </submittedName>
</protein>
<dbReference type="Pfam" id="PF00324">
    <property type="entry name" value="AA_permease"/>
    <property type="match status" value="1"/>
</dbReference>
<dbReference type="GO" id="GO:0016020">
    <property type="term" value="C:membrane"/>
    <property type="evidence" value="ECO:0007669"/>
    <property type="project" value="UniProtKB-SubCell"/>
</dbReference>
<reference evidence="7 8" key="1">
    <citation type="submission" date="2018-06" db="EMBL/GenBank/DDBJ databases">
        <authorList>
            <consortium name="Pathogen Informatics"/>
            <person name="Doyle S."/>
        </authorList>
    </citation>
    <scope>NUCLEOTIDE SEQUENCE [LARGE SCALE GENOMIC DNA]</scope>
    <source>
        <strain evidence="7 8">NCTC12120</strain>
    </source>
</reference>
<dbReference type="Proteomes" id="UP000251197">
    <property type="component" value="Unassembled WGS sequence"/>
</dbReference>
<dbReference type="EMBL" id="UAVU01000005">
    <property type="protein sequence ID" value="SQC90861.1"/>
    <property type="molecule type" value="Genomic_DNA"/>
</dbReference>
<gene>
    <name evidence="7" type="primary">plaP_3</name>
    <name evidence="7" type="ORF">NCTC12120_04005</name>
</gene>
<organism evidence="7 8">
    <name type="scientific">Cedecea neteri</name>
    <dbReference type="NCBI Taxonomy" id="158822"/>
    <lineage>
        <taxon>Bacteria</taxon>
        <taxon>Pseudomonadati</taxon>
        <taxon>Pseudomonadota</taxon>
        <taxon>Gammaproteobacteria</taxon>
        <taxon>Enterobacterales</taxon>
        <taxon>Enterobacteriaceae</taxon>
        <taxon>Cedecea</taxon>
    </lineage>
</organism>
<feature type="transmembrane region" description="Helical" evidence="5">
    <location>
        <begin position="21"/>
        <end position="43"/>
    </location>
</feature>
<dbReference type="GO" id="GO:0055085">
    <property type="term" value="P:transmembrane transport"/>
    <property type="evidence" value="ECO:0007669"/>
    <property type="project" value="InterPro"/>
</dbReference>
<feature type="transmembrane region" description="Helical" evidence="5">
    <location>
        <begin position="238"/>
        <end position="257"/>
    </location>
</feature>
<evidence type="ECO:0000256" key="2">
    <source>
        <dbReference type="ARBA" id="ARBA00022692"/>
    </source>
</evidence>